<accession>A0AC35F968</accession>
<name>A0AC35F968_9BILA</name>
<organism evidence="1 2">
    <name type="scientific">Panagrolaimus sp. PS1159</name>
    <dbReference type="NCBI Taxonomy" id="55785"/>
    <lineage>
        <taxon>Eukaryota</taxon>
        <taxon>Metazoa</taxon>
        <taxon>Ecdysozoa</taxon>
        <taxon>Nematoda</taxon>
        <taxon>Chromadorea</taxon>
        <taxon>Rhabditida</taxon>
        <taxon>Tylenchina</taxon>
        <taxon>Panagrolaimomorpha</taxon>
        <taxon>Panagrolaimoidea</taxon>
        <taxon>Panagrolaimidae</taxon>
        <taxon>Panagrolaimus</taxon>
    </lineage>
</organism>
<dbReference type="WBParaSite" id="PS1159_v2.g15012.t1">
    <property type="protein sequence ID" value="PS1159_v2.g15012.t1"/>
    <property type="gene ID" value="PS1159_v2.g15012"/>
</dbReference>
<sequence length="224" mass="26283">MDMKESDFEWHAILRIPESKIAMMDEIIENQASEEMDSETEKHPIEPGESVFAIKFEKNLRRGQFRINEDLVGFCVRDLPCIVETYKTHDNTDLYKVADVSQILVCNDTENPPLMDEKEIENLHELASIRETRLKLSRFLHGLTPPMKNVTKRRFRKTKKTKFIDAPQIEQQLCAIFRRDMEANKIEFQLIDDDDNRLDNENDPILPIFENANPFKRVIKSETA</sequence>
<proteinExistence type="predicted"/>
<reference evidence="2" key="1">
    <citation type="submission" date="2022-11" db="UniProtKB">
        <authorList>
            <consortium name="WormBaseParasite"/>
        </authorList>
    </citation>
    <scope>IDENTIFICATION</scope>
</reference>
<dbReference type="Proteomes" id="UP000887580">
    <property type="component" value="Unplaced"/>
</dbReference>
<evidence type="ECO:0000313" key="1">
    <source>
        <dbReference type="Proteomes" id="UP000887580"/>
    </source>
</evidence>
<evidence type="ECO:0000313" key="2">
    <source>
        <dbReference type="WBParaSite" id="PS1159_v2.g15012.t1"/>
    </source>
</evidence>
<protein>
    <submittedName>
        <fullName evidence="2">TAFII55 protein conserved region domain-containing protein</fullName>
    </submittedName>
</protein>